<dbReference type="GeneID" id="111278607"/>
<dbReference type="InterPro" id="IPR039608">
    <property type="entry name" value="VQ_1/10"/>
</dbReference>
<keyword evidence="2" id="KW-1185">Reference proteome</keyword>
<dbReference type="KEGG" id="dzi:111278607"/>
<dbReference type="PANTHER" id="PTHR34777:SF25">
    <property type="entry name" value="VQ DOMAIN-CONTAINING PROTEIN"/>
    <property type="match status" value="1"/>
</dbReference>
<protein>
    <submittedName>
        <fullName evidence="3">VQ motif-containing protein 1-like</fullName>
    </submittedName>
</protein>
<accession>A0A6P5WXY6</accession>
<dbReference type="PANTHER" id="PTHR34777">
    <property type="entry name" value="VQ MOTIF-CONTAINING PROTEIN 10"/>
    <property type="match status" value="1"/>
</dbReference>
<evidence type="ECO:0000313" key="2">
    <source>
        <dbReference type="Proteomes" id="UP000515121"/>
    </source>
</evidence>
<feature type="domain" description="VQ" evidence="1">
    <location>
        <begin position="17"/>
        <end position="39"/>
    </location>
</feature>
<dbReference type="Proteomes" id="UP000515121">
    <property type="component" value="Unplaced"/>
</dbReference>
<dbReference type="RefSeq" id="XP_022720949.1">
    <property type="nucleotide sequence ID" value="XM_022865214.1"/>
</dbReference>
<name>A0A6P5WXY6_DURZI</name>
<organism evidence="2 3">
    <name type="scientific">Durio zibethinus</name>
    <name type="common">Durian</name>
    <dbReference type="NCBI Taxonomy" id="66656"/>
    <lineage>
        <taxon>Eukaryota</taxon>
        <taxon>Viridiplantae</taxon>
        <taxon>Streptophyta</taxon>
        <taxon>Embryophyta</taxon>
        <taxon>Tracheophyta</taxon>
        <taxon>Spermatophyta</taxon>
        <taxon>Magnoliopsida</taxon>
        <taxon>eudicotyledons</taxon>
        <taxon>Gunneridae</taxon>
        <taxon>Pentapetalae</taxon>
        <taxon>rosids</taxon>
        <taxon>malvids</taxon>
        <taxon>Malvales</taxon>
        <taxon>Malvaceae</taxon>
        <taxon>Helicteroideae</taxon>
        <taxon>Durio</taxon>
    </lineage>
</organism>
<evidence type="ECO:0000259" key="1">
    <source>
        <dbReference type="Pfam" id="PF05678"/>
    </source>
</evidence>
<dbReference type="AlphaFoldDB" id="A0A6P5WXY6"/>
<dbReference type="OrthoDB" id="691083at2759"/>
<reference evidence="3" key="1">
    <citation type="submission" date="2025-08" db="UniProtKB">
        <authorList>
            <consortium name="RefSeq"/>
        </authorList>
    </citation>
    <scope>IDENTIFICATION</scope>
    <source>
        <tissue evidence="3">Fruit stalk</tissue>
    </source>
</reference>
<sequence>MAATAKSHGDVKVVLIDTQYVETDPLSFKSVVQKLTGKDCCVEWIDERSFCCRKTETKVAGKVAAERSYGTIGGGYGGGSGLGTSMLTKGLSFKDLDRMILEAPPVDELKWWWAD</sequence>
<evidence type="ECO:0000313" key="3">
    <source>
        <dbReference type="RefSeq" id="XP_022720949.1"/>
    </source>
</evidence>
<proteinExistence type="predicted"/>
<gene>
    <name evidence="3" type="primary">LOC111278607</name>
</gene>
<dbReference type="InterPro" id="IPR008889">
    <property type="entry name" value="VQ"/>
</dbReference>
<dbReference type="Pfam" id="PF05678">
    <property type="entry name" value="VQ"/>
    <property type="match status" value="1"/>
</dbReference>